<dbReference type="InterPro" id="IPR021395">
    <property type="entry name" value="DUF3035"/>
</dbReference>
<evidence type="ECO:0000313" key="4">
    <source>
        <dbReference type="Proteomes" id="UP000677537"/>
    </source>
</evidence>
<dbReference type="PROSITE" id="PS51257">
    <property type="entry name" value="PROKAR_LIPOPROTEIN"/>
    <property type="match status" value="1"/>
</dbReference>
<feature type="compositionally biased region" description="Basic and acidic residues" evidence="1">
    <location>
        <begin position="155"/>
        <end position="164"/>
    </location>
</feature>
<keyword evidence="2" id="KW-0732">Signal</keyword>
<dbReference type="EMBL" id="JAGIZA010000001">
    <property type="protein sequence ID" value="MBP0491373.1"/>
    <property type="molecule type" value="Genomic_DNA"/>
</dbReference>
<dbReference type="AlphaFoldDB" id="A0A940MP51"/>
<organism evidence="3 4">
    <name type="scientific">Roseomonas indoligenes</name>
    <dbReference type="NCBI Taxonomy" id="2820811"/>
    <lineage>
        <taxon>Bacteria</taxon>
        <taxon>Pseudomonadati</taxon>
        <taxon>Pseudomonadota</taxon>
        <taxon>Alphaproteobacteria</taxon>
        <taxon>Acetobacterales</taxon>
        <taxon>Roseomonadaceae</taxon>
        <taxon>Roseomonas</taxon>
    </lineage>
</organism>
<evidence type="ECO:0000313" key="3">
    <source>
        <dbReference type="EMBL" id="MBP0491373.1"/>
    </source>
</evidence>
<evidence type="ECO:0000256" key="1">
    <source>
        <dbReference type="SAM" id="MobiDB-lite"/>
    </source>
</evidence>
<proteinExistence type="predicted"/>
<feature type="region of interest" description="Disordered" evidence="1">
    <location>
        <begin position="49"/>
        <end position="119"/>
    </location>
</feature>
<feature type="chain" id="PRO_5036776650" evidence="2">
    <location>
        <begin position="21"/>
        <end position="192"/>
    </location>
</feature>
<dbReference type="Pfam" id="PF11233">
    <property type="entry name" value="DUF3035"/>
    <property type="match status" value="1"/>
</dbReference>
<gene>
    <name evidence="3" type="ORF">J5Y10_01125</name>
</gene>
<feature type="region of interest" description="Disordered" evidence="1">
    <location>
        <begin position="144"/>
        <end position="179"/>
    </location>
</feature>
<protein>
    <submittedName>
        <fullName evidence="3">DUF3035 domain-containing protein</fullName>
    </submittedName>
</protein>
<reference evidence="3" key="1">
    <citation type="submission" date="2021-03" db="EMBL/GenBank/DDBJ databases">
        <authorList>
            <person name="So Y."/>
        </authorList>
    </citation>
    <scope>NUCLEOTIDE SEQUENCE</scope>
    <source>
        <strain evidence="3">SG15</strain>
    </source>
</reference>
<dbReference type="Proteomes" id="UP000677537">
    <property type="component" value="Unassembled WGS sequence"/>
</dbReference>
<evidence type="ECO:0000256" key="2">
    <source>
        <dbReference type="SAM" id="SignalP"/>
    </source>
</evidence>
<feature type="compositionally biased region" description="Low complexity" evidence="1">
    <location>
        <begin position="96"/>
        <end position="112"/>
    </location>
</feature>
<feature type="signal peptide" evidence="2">
    <location>
        <begin position="1"/>
        <end position="20"/>
    </location>
</feature>
<comment type="caution">
    <text evidence="3">The sequence shown here is derived from an EMBL/GenBank/DDBJ whole genome shotgun (WGS) entry which is preliminary data.</text>
</comment>
<dbReference type="RefSeq" id="WP_209369840.1">
    <property type="nucleotide sequence ID" value="NZ_JAGIZA010000001.1"/>
</dbReference>
<name>A0A940MP51_9PROT</name>
<keyword evidence="4" id="KW-1185">Reference proteome</keyword>
<sequence>MTLRPLLLAPLLASSLLALAGCGGDTSRMLGLTRDAPDEFQVVTRAPLSIPPSLGNLPPPRPGAVRPQELSARERGESTLVPGTLLGEGRTDRPSSAESALLSQASRASGAGNVDDSIRRRVDEESLRLDRPRQNVVERMMFWQDPPRPGTVLDAQKESQRLRENSALGRSPEDGETPIIQRRQRGLLDGLF</sequence>
<accession>A0A940MP51</accession>